<evidence type="ECO:0000313" key="2">
    <source>
        <dbReference type="Proteomes" id="UP000054928"/>
    </source>
</evidence>
<reference evidence="2" key="1">
    <citation type="submission" date="2014-09" db="EMBL/GenBank/DDBJ databases">
        <authorList>
            <person name="Sharma Rahul"/>
            <person name="Thines Marco"/>
        </authorList>
    </citation>
    <scope>NUCLEOTIDE SEQUENCE [LARGE SCALE GENOMIC DNA]</scope>
</reference>
<dbReference type="GeneID" id="36397032"/>
<sequence length="116" mass="13494">MLDNLMYFVGHSTIAHQATKRVATAGTSSHDFELVIAPERYQQSPEETLSIFSIRNVWGPVPLKAGTFFSWMRVVEITICSAMFQTNQQRKKLDFFWQRSRTREQLYVQHLVDEAP</sequence>
<proteinExistence type="predicted"/>
<dbReference type="Proteomes" id="UP000054928">
    <property type="component" value="Unassembled WGS sequence"/>
</dbReference>
<protein>
    <submittedName>
        <fullName evidence="1">Uncharacterized protein</fullName>
    </submittedName>
</protein>
<keyword evidence="2" id="KW-1185">Reference proteome</keyword>
<dbReference type="AlphaFoldDB" id="A0A0P1AW10"/>
<name>A0A0P1AW10_PLAHL</name>
<accession>A0A0P1AW10</accession>
<organism evidence="1 2">
    <name type="scientific">Plasmopara halstedii</name>
    <name type="common">Downy mildew of sunflower</name>
    <dbReference type="NCBI Taxonomy" id="4781"/>
    <lineage>
        <taxon>Eukaryota</taxon>
        <taxon>Sar</taxon>
        <taxon>Stramenopiles</taxon>
        <taxon>Oomycota</taxon>
        <taxon>Peronosporomycetes</taxon>
        <taxon>Peronosporales</taxon>
        <taxon>Peronosporaceae</taxon>
        <taxon>Plasmopara</taxon>
    </lineage>
</organism>
<dbReference type="RefSeq" id="XP_024582065.1">
    <property type="nucleotide sequence ID" value="XM_024716470.1"/>
</dbReference>
<dbReference type="EMBL" id="CCYD01001640">
    <property type="protein sequence ID" value="CEG45696.1"/>
    <property type="molecule type" value="Genomic_DNA"/>
</dbReference>
<evidence type="ECO:0000313" key="1">
    <source>
        <dbReference type="EMBL" id="CEG45696.1"/>
    </source>
</evidence>